<feature type="transmembrane region" description="Helical" evidence="1">
    <location>
        <begin position="89"/>
        <end position="109"/>
    </location>
</feature>
<dbReference type="AlphaFoldDB" id="A0A418Q7R8"/>
<comment type="caution">
    <text evidence="2">The sequence shown here is derived from an EMBL/GenBank/DDBJ whole genome shotgun (WGS) entry which is preliminary data.</text>
</comment>
<feature type="transmembrane region" description="Helical" evidence="1">
    <location>
        <begin position="12"/>
        <end position="31"/>
    </location>
</feature>
<gene>
    <name evidence="2" type="ORF">D3M95_05420</name>
</gene>
<evidence type="ECO:0008006" key="4">
    <source>
        <dbReference type="Google" id="ProtNLM"/>
    </source>
</evidence>
<reference evidence="2 3" key="1">
    <citation type="submission" date="2018-09" db="EMBL/GenBank/DDBJ databases">
        <title>Optimization and identification of Corynebacterium falsenii FN1-14 from fish paste.</title>
        <authorList>
            <person name="Daroonpunt R."/>
            <person name="Tanasupawat S."/>
        </authorList>
    </citation>
    <scope>NUCLEOTIDE SEQUENCE [LARGE SCALE GENOMIC DNA]</scope>
    <source>
        <strain evidence="2 3">FN1-14</strain>
    </source>
</reference>
<feature type="transmembrane region" description="Helical" evidence="1">
    <location>
        <begin position="57"/>
        <end position="77"/>
    </location>
</feature>
<keyword evidence="1" id="KW-1133">Transmembrane helix</keyword>
<proteinExistence type="predicted"/>
<feature type="transmembrane region" description="Helical" evidence="1">
    <location>
        <begin position="129"/>
        <end position="152"/>
    </location>
</feature>
<evidence type="ECO:0000313" key="2">
    <source>
        <dbReference type="EMBL" id="RIX35299.1"/>
    </source>
</evidence>
<protein>
    <recommendedName>
        <fullName evidence="4">DUF2567 domain-containing protein</fullName>
    </recommendedName>
</protein>
<accession>A0A418Q7R8</accession>
<keyword evidence="1" id="KW-0812">Transmembrane</keyword>
<organism evidence="2 3">
    <name type="scientific">Corynebacterium falsenii</name>
    <dbReference type="NCBI Taxonomy" id="108486"/>
    <lineage>
        <taxon>Bacteria</taxon>
        <taxon>Bacillati</taxon>
        <taxon>Actinomycetota</taxon>
        <taxon>Actinomycetes</taxon>
        <taxon>Mycobacteriales</taxon>
        <taxon>Corynebacteriaceae</taxon>
        <taxon>Corynebacterium</taxon>
    </lineage>
</organism>
<dbReference type="STRING" id="1451189.CFAL_04580"/>
<sequence length="161" mass="17055">MKKISHAVGDGALVFAVTLVAFTIAAALWGWGYPSTEITITASLGADPTPGTEDAGFRAFAIFAAYSTGLGALLALWAYHTRVRSLSMLLWVTLCAAIGAVWSLIFGSIVVEHLHSFDATMIQPGQVAYVAQTVPFSVVLVCAPAAAAVVYWGQACWTQRF</sequence>
<evidence type="ECO:0000313" key="3">
    <source>
        <dbReference type="Proteomes" id="UP000285278"/>
    </source>
</evidence>
<dbReference type="Proteomes" id="UP000285278">
    <property type="component" value="Unassembled WGS sequence"/>
</dbReference>
<dbReference type="RefSeq" id="WP_025402534.1">
    <property type="nucleotide sequence ID" value="NZ_CBCRUA010000003.1"/>
</dbReference>
<keyword evidence="3" id="KW-1185">Reference proteome</keyword>
<evidence type="ECO:0000256" key="1">
    <source>
        <dbReference type="SAM" id="Phobius"/>
    </source>
</evidence>
<dbReference type="EMBL" id="QXJK01000004">
    <property type="protein sequence ID" value="RIX35299.1"/>
    <property type="molecule type" value="Genomic_DNA"/>
</dbReference>
<keyword evidence="1" id="KW-0472">Membrane</keyword>
<name>A0A418Q7R8_9CORY</name>
<dbReference type="OrthoDB" id="4421067at2"/>